<dbReference type="GO" id="GO:0006952">
    <property type="term" value="P:defense response"/>
    <property type="evidence" value="ECO:0007669"/>
    <property type="project" value="UniProtKB-KW"/>
</dbReference>
<dbReference type="SUPFAM" id="SSF52540">
    <property type="entry name" value="P-loop containing nucleoside triphosphate hydrolases"/>
    <property type="match status" value="1"/>
</dbReference>
<sequence length="993" mass="113136">MASSSSSSSSLRNWAYHVFTSFHGEDVRKTFLSHLRKQFNYNGITMFDDQGIKRGQSIAPELTQGIRDSRISIILLSKNYASSSWCLDELLEFLKCKEDIGQIVITVFYGVDTSDVRKQTGVFGIAFNKTCAGKTEEERTRWSKALTDAANIAGVDFKNCNSEAEMIEKIANDVSNQLNATPSRDFDGMVGLEAHLREMESLLDLDYVGVQMVGISGPAGIGKSTIARALHSRLSNRFQFTCFEDNLWESFPIGFDEYGLKLRLQENFLKKILNLSGVRITHLGAIKERLRKLRVLIILDDVNHIKQLEALANETTWFGPGSRIIVTTENNELLRQHGINNTYHVGFPSDEKALKILCRYAFRQSYPHNGFKKLALRVTKLCGNLPLGLRVVGSSLRGKNEEEWEEVIHRLDNILDHQDIEEVLRVGYKSLHENEQSIFLHIVVFFNYKDSNLVKAMFAGNNLDIKHGLKILLNRSLIYLSNDGEIVMHKLLQQMGRKVVQREEPWKLRILVNAQEICDVLERAKGNREVSGISFDTSGINEVFIKKGALQKLHNLQFLRVYKSKINDGNDVVYIPKEMEFPSFLKLLDWEAYPSKSLPAKFNPNDLVELNLQNSKLKKLWEGTQHLPNLKKMNLRWSYDLKQLPDLSNATNLESLDLHRCESLVEVPSCIGNLHKVEQLDMRFCINLQVVPTLFNLASLDYVVLEGCSQLKNFPDISTNIRALAIADTMLEKLPKLIRLWYRLRFLSIYGSVRDPHVGRADIEKIPDWIKDLHGLISLQIFGCPKLRSLPELPGSLETLIANTCESLETLVSFPTDSQLVELYFPNCFKLGQEARKVITQPSSTACLPGRTIPAEFHHRAIGNSLTFRPGSFGFRICVVVSPKPEMEEHITHYSMCRICINGVPTDKLMLTGLREIQGEHLCITQIDLFDEDRWLEPEKEILLEIITTHQEVDIIECGVQILTDETYITIRSYDSRPEQASEDDDEISLMEQ</sequence>
<evidence type="ECO:0000256" key="3">
    <source>
        <dbReference type="ARBA" id="ARBA00022737"/>
    </source>
</evidence>
<keyword evidence="5" id="KW-0611">Plant defense</keyword>
<dbReference type="InterPro" id="IPR027417">
    <property type="entry name" value="P-loop_NTPase"/>
</dbReference>
<keyword evidence="2" id="KW-0433">Leucine-rich repeat</keyword>
<dbReference type="EMBL" id="CACRSJ010000104">
    <property type="protein sequence ID" value="VYS49916.1"/>
    <property type="molecule type" value="Genomic_DNA"/>
</dbReference>
<name>A0A654EKT3_ARATH</name>
<proteinExistence type="predicted"/>
<evidence type="ECO:0000259" key="8">
    <source>
        <dbReference type="PROSITE" id="PS50104"/>
    </source>
</evidence>
<dbReference type="SUPFAM" id="SSF52058">
    <property type="entry name" value="L domain-like"/>
    <property type="match status" value="1"/>
</dbReference>
<dbReference type="InterPro" id="IPR002182">
    <property type="entry name" value="NB-ARC"/>
</dbReference>
<dbReference type="FunFam" id="3.80.10.10:FF:000386">
    <property type="entry name" value="Disease resistance protein RPS4"/>
    <property type="match status" value="1"/>
</dbReference>
<reference evidence="9 10" key="1">
    <citation type="submission" date="2019-11" db="EMBL/GenBank/DDBJ databases">
        <authorList>
            <person name="Jiao W.-B."/>
            <person name="Schneeberger K."/>
        </authorList>
    </citation>
    <scope>NUCLEOTIDE SEQUENCE [LARGE SCALE GENOMIC DNA]</scope>
    <source>
        <strain evidence="10">cv. An-1</strain>
    </source>
</reference>
<evidence type="ECO:0000256" key="6">
    <source>
        <dbReference type="ARBA" id="ARBA00023027"/>
    </source>
</evidence>
<dbReference type="SUPFAM" id="SSF46785">
    <property type="entry name" value="Winged helix' DNA-binding domain"/>
    <property type="match status" value="1"/>
</dbReference>
<evidence type="ECO:0000256" key="5">
    <source>
        <dbReference type="ARBA" id="ARBA00022821"/>
    </source>
</evidence>
<feature type="domain" description="TIR" evidence="8">
    <location>
        <begin position="14"/>
        <end position="178"/>
    </location>
</feature>
<dbReference type="PRINTS" id="PR00364">
    <property type="entry name" value="DISEASERSIST"/>
</dbReference>
<dbReference type="InterPro" id="IPR058192">
    <property type="entry name" value="WHD_ROQ1-like"/>
</dbReference>
<dbReference type="Proteomes" id="UP000426265">
    <property type="component" value="Unassembled WGS sequence"/>
</dbReference>
<evidence type="ECO:0000313" key="9">
    <source>
        <dbReference type="EMBL" id="VYS49916.1"/>
    </source>
</evidence>
<evidence type="ECO:0000256" key="4">
    <source>
        <dbReference type="ARBA" id="ARBA00022801"/>
    </source>
</evidence>
<dbReference type="Gene3D" id="1.10.8.430">
    <property type="entry name" value="Helical domain of apoptotic protease-activating factors"/>
    <property type="match status" value="1"/>
</dbReference>
<dbReference type="InterPro" id="IPR035897">
    <property type="entry name" value="Toll_tir_struct_dom_sf"/>
</dbReference>
<dbReference type="PANTHER" id="PTHR11017:SF418">
    <property type="entry name" value="DISEASE RESISTANCE PROTEIN (TIR-NBS-LRR CLASS) FAMILY-RELATED"/>
    <property type="match status" value="1"/>
</dbReference>
<dbReference type="InterPro" id="IPR036390">
    <property type="entry name" value="WH_DNA-bd_sf"/>
</dbReference>
<dbReference type="Gene3D" id="3.40.50.10140">
    <property type="entry name" value="Toll/interleukin-1 receptor homology (TIR) domain"/>
    <property type="match status" value="1"/>
</dbReference>
<comment type="catalytic activity">
    <reaction evidence="7">
        <text>NAD(+) + H2O = ADP-D-ribose + nicotinamide + H(+)</text>
        <dbReference type="Rhea" id="RHEA:16301"/>
        <dbReference type="ChEBI" id="CHEBI:15377"/>
        <dbReference type="ChEBI" id="CHEBI:15378"/>
        <dbReference type="ChEBI" id="CHEBI:17154"/>
        <dbReference type="ChEBI" id="CHEBI:57540"/>
        <dbReference type="ChEBI" id="CHEBI:57967"/>
        <dbReference type="EC" id="3.2.2.6"/>
    </reaction>
    <physiologicalReaction direction="left-to-right" evidence="7">
        <dbReference type="Rhea" id="RHEA:16302"/>
    </physiologicalReaction>
</comment>
<dbReference type="Pfam" id="PF23282">
    <property type="entry name" value="WHD_ROQ1"/>
    <property type="match status" value="1"/>
</dbReference>
<dbReference type="EC" id="3.2.2.6" evidence="1"/>
<organism evidence="9 10">
    <name type="scientific">Arabidopsis thaliana</name>
    <name type="common">Mouse-ear cress</name>
    <dbReference type="NCBI Taxonomy" id="3702"/>
    <lineage>
        <taxon>Eukaryota</taxon>
        <taxon>Viridiplantae</taxon>
        <taxon>Streptophyta</taxon>
        <taxon>Embryophyta</taxon>
        <taxon>Tracheophyta</taxon>
        <taxon>Spermatophyta</taxon>
        <taxon>Magnoliopsida</taxon>
        <taxon>eudicotyledons</taxon>
        <taxon>Gunneridae</taxon>
        <taxon>Pentapetalae</taxon>
        <taxon>rosids</taxon>
        <taxon>malvids</taxon>
        <taxon>Brassicales</taxon>
        <taxon>Brassicaceae</taxon>
        <taxon>Camelineae</taxon>
        <taxon>Arabidopsis</taxon>
    </lineage>
</organism>
<dbReference type="SMART" id="SM00255">
    <property type="entry name" value="TIR"/>
    <property type="match status" value="1"/>
</dbReference>
<keyword evidence="4" id="KW-0378">Hydrolase</keyword>
<keyword evidence="6" id="KW-0520">NAD</keyword>
<keyword evidence="3" id="KW-0677">Repeat</keyword>
<dbReference type="GO" id="GO:0007165">
    <property type="term" value="P:signal transduction"/>
    <property type="evidence" value="ECO:0007669"/>
    <property type="project" value="InterPro"/>
</dbReference>
<dbReference type="Gene3D" id="3.40.50.300">
    <property type="entry name" value="P-loop containing nucleotide triphosphate hydrolases"/>
    <property type="match status" value="1"/>
</dbReference>
<dbReference type="FunFam" id="1.10.8.430:FF:000002">
    <property type="entry name" value="Disease resistance protein (TIR-NBS-LRR class)"/>
    <property type="match status" value="1"/>
</dbReference>
<protein>
    <recommendedName>
        <fullName evidence="1">ADP-ribosyl cyclase/cyclic ADP-ribose hydrolase</fullName>
        <ecNumber evidence="1">3.2.2.6</ecNumber>
    </recommendedName>
</protein>
<dbReference type="Pfam" id="PF07725">
    <property type="entry name" value="LRR_3"/>
    <property type="match status" value="1"/>
</dbReference>
<dbReference type="InterPro" id="IPR003593">
    <property type="entry name" value="AAA+_ATPase"/>
</dbReference>
<evidence type="ECO:0000256" key="1">
    <source>
        <dbReference type="ARBA" id="ARBA00011982"/>
    </source>
</evidence>
<dbReference type="Pfam" id="PF01582">
    <property type="entry name" value="TIR"/>
    <property type="match status" value="1"/>
</dbReference>
<dbReference type="Pfam" id="PF00931">
    <property type="entry name" value="NB-ARC"/>
    <property type="match status" value="1"/>
</dbReference>
<gene>
    <name evidence="9" type="ORF">AN1_LOCUS5389</name>
</gene>
<accession>A0A654EKT3</accession>
<dbReference type="InterPro" id="IPR042197">
    <property type="entry name" value="Apaf_helical"/>
</dbReference>
<evidence type="ECO:0000256" key="7">
    <source>
        <dbReference type="ARBA" id="ARBA00047304"/>
    </source>
</evidence>
<dbReference type="PROSITE" id="PS50104">
    <property type="entry name" value="TIR"/>
    <property type="match status" value="1"/>
</dbReference>
<dbReference type="GO" id="GO:0043531">
    <property type="term" value="F:ADP binding"/>
    <property type="evidence" value="ECO:0007669"/>
    <property type="project" value="InterPro"/>
</dbReference>
<dbReference type="InterPro" id="IPR044974">
    <property type="entry name" value="Disease_R_plants"/>
</dbReference>
<evidence type="ECO:0000313" key="10">
    <source>
        <dbReference type="Proteomes" id="UP000426265"/>
    </source>
</evidence>
<dbReference type="InterPro" id="IPR011713">
    <property type="entry name" value="Leu-rich_rpt_3"/>
</dbReference>
<evidence type="ECO:0000256" key="2">
    <source>
        <dbReference type="ARBA" id="ARBA00022614"/>
    </source>
</evidence>
<dbReference type="AlphaFoldDB" id="A0A654EKT3"/>
<dbReference type="Gene3D" id="3.80.10.10">
    <property type="entry name" value="Ribonuclease Inhibitor"/>
    <property type="match status" value="2"/>
</dbReference>
<dbReference type="InterPro" id="IPR000157">
    <property type="entry name" value="TIR_dom"/>
</dbReference>
<dbReference type="SUPFAM" id="SSF52200">
    <property type="entry name" value="Toll/Interleukin receptor TIR domain"/>
    <property type="match status" value="1"/>
</dbReference>
<dbReference type="ExpressionAtlas" id="A0A654EKT3">
    <property type="expression patterns" value="baseline and differential"/>
</dbReference>
<dbReference type="SMART" id="SM00382">
    <property type="entry name" value="AAA"/>
    <property type="match status" value="1"/>
</dbReference>
<dbReference type="GO" id="GO:0061809">
    <property type="term" value="F:NAD+ nucleosidase activity, cyclic ADP-ribose generating"/>
    <property type="evidence" value="ECO:0007669"/>
    <property type="project" value="UniProtKB-EC"/>
</dbReference>
<dbReference type="FunFam" id="3.40.50.10140:FF:000007">
    <property type="entry name" value="Disease resistance protein (TIR-NBS-LRR class)"/>
    <property type="match status" value="1"/>
</dbReference>
<dbReference type="PANTHER" id="PTHR11017">
    <property type="entry name" value="LEUCINE-RICH REPEAT-CONTAINING PROTEIN"/>
    <property type="match status" value="1"/>
</dbReference>
<dbReference type="InterPro" id="IPR032675">
    <property type="entry name" value="LRR_dom_sf"/>
</dbReference>
<dbReference type="FunFam" id="3.40.50.300:FF:001002">
    <property type="entry name" value="Disease resistance protein (TIR-NBS-LRR class)"/>
    <property type="match status" value="1"/>
</dbReference>